<feature type="compositionally biased region" description="Low complexity" evidence="3">
    <location>
        <begin position="144"/>
        <end position="154"/>
    </location>
</feature>
<dbReference type="Pfam" id="PF00621">
    <property type="entry name" value="RhoGEF"/>
    <property type="match status" value="2"/>
</dbReference>
<feature type="compositionally biased region" description="Polar residues" evidence="3">
    <location>
        <begin position="51"/>
        <end position="73"/>
    </location>
</feature>
<dbReference type="SUPFAM" id="SSF48065">
    <property type="entry name" value="DBL homology domain (DH-domain)"/>
    <property type="match status" value="2"/>
</dbReference>
<dbReference type="Pfam" id="PF15405">
    <property type="entry name" value="PH_5"/>
    <property type="match status" value="1"/>
</dbReference>
<dbReference type="PROSITE" id="PS50003">
    <property type="entry name" value="PH_DOMAIN"/>
    <property type="match status" value="1"/>
</dbReference>
<dbReference type="Pfam" id="PF00780">
    <property type="entry name" value="CNH"/>
    <property type="match status" value="1"/>
</dbReference>
<dbReference type="GO" id="GO:0035556">
    <property type="term" value="P:intracellular signal transduction"/>
    <property type="evidence" value="ECO:0007669"/>
    <property type="project" value="InterPro"/>
</dbReference>
<feature type="domain" description="PH" evidence="4">
    <location>
        <begin position="1074"/>
        <end position="1213"/>
    </location>
</feature>
<dbReference type="CDD" id="cd00160">
    <property type="entry name" value="RhoGEF"/>
    <property type="match status" value="2"/>
</dbReference>
<proteinExistence type="predicted"/>
<dbReference type="PROSITE" id="PS00741">
    <property type="entry name" value="DH_1"/>
    <property type="match status" value="1"/>
</dbReference>
<evidence type="ECO:0000313" key="7">
    <source>
        <dbReference type="EMBL" id="KAF9473413.1"/>
    </source>
</evidence>
<dbReference type="InterPro" id="IPR052233">
    <property type="entry name" value="Rho-type_GEFs"/>
</dbReference>
<dbReference type="Gene3D" id="1.20.900.10">
    <property type="entry name" value="Dbl homology (DH) domain"/>
    <property type="match status" value="2"/>
</dbReference>
<keyword evidence="8" id="KW-1185">Reference proteome</keyword>
<dbReference type="PANTHER" id="PTHR46572">
    <property type="entry name" value="RHO1 GDP-GTP EXCHANGE PROTEIN 1-RELATED"/>
    <property type="match status" value="1"/>
</dbReference>
<dbReference type="PROSITE" id="PS50219">
    <property type="entry name" value="CNH"/>
    <property type="match status" value="1"/>
</dbReference>
<feature type="domain" description="CNH" evidence="6">
    <location>
        <begin position="1256"/>
        <end position="1561"/>
    </location>
</feature>
<protein>
    <submittedName>
        <fullName evidence="7">Uncharacterized protein</fullName>
    </submittedName>
</protein>
<dbReference type="Proteomes" id="UP000807469">
    <property type="component" value="Unassembled WGS sequence"/>
</dbReference>
<evidence type="ECO:0000259" key="6">
    <source>
        <dbReference type="PROSITE" id="PS50219"/>
    </source>
</evidence>
<gene>
    <name evidence="7" type="ORF">BDN70DRAFT_885872</name>
</gene>
<dbReference type="SUPFAM" id="SSF50729">
    <property type="entry name" value="PH domain-like"/>
    <property type="match status" value="1"/>
</dbReference>
<dbReference type="EMBL" id="MU155445">
    <property type="protein sequence ID" value="KAF9473413.1"/>
    <property type="molecule type" value="Genomic_DNA"/>
</dbReference>
<evidence type="ECO:0000256" key="3">
    <source>
        <dbReference type="SAM" id="MobiDB-lite"/>
    </source>
</evidence>
<evidence type="ECO:0000313" key="8">
    <source>
        <dbReference type="Proteomes" id="UP000807469"/>
    </source>
</evidence>
<evidence type="ECO:0000259" key="5">
    <source>
        <dbReference type="PROSITE" id="PS50010"/>
    </source>
</evidence>
<dbReference type="PRINTS" id="PR01217">
    <property type="entry name" value="PRICHEXTENSN"/>
</dbReference>
<feature type="compositionally biased region" description="Pro residues" evidence="3">
    <location>
        <begin position="84"/>
        <end position="101"/>
    </location>
</feature>
<dbReference type="InterPro" id="IPR001331">
    <property type="entry name" value="GDS_CDC24_CS"/>
</dbReference>
<dbReference type="SMART" id="SM00325">
    <property type="entry name" value="RhoGEF"/>
    <property type="match status" value="2"/>
</dbReference>
<evidence type="ECO:0000256" key="1">
    <source>
        <dbReference type="ARBA" id="ARBA00022553"/>
    </source>
</evidence>
<sequence length="1647" mass="186253">MSTSIAPQSLSPHDDEELNRLYHSVMQGFARSPTESLEGSECSPISPPESGYSNSSTGLITDPTYSPQDTLNYVPSPLSRNPPMQVPPPPPPAPTPVPGPSAPRRRPLPLPPGSAPQTSPPQPISQSTSQQPPPPPPTPPPSTSQPQPQAGPSTLQPQSTPREHTNLSRSRSRKISRDFSQQARYSNPLDTVADENGAGPSGSNDNQWNPEDEIPTSPSTEFPDQYGGAFLPGYIEKAHDDPNASVSLAFSPPVEYVSGLPFSPNGDYNHQVLEERDYTAPPPEETYEESIVDSRYHSIGSRASMLERMSSTSSSERWNNNEGGTMISQYAILRPPSGSEFPRIDEVHSNMDSDSLYRPTSSVHSLVEVTVNPLRSGTMDSYDAGDHDDWVGSGPDRDLLRRNTNVIQAIATFDRTHLELHEEEEEDIYDVDARRFINRALLSHLAVQLRDLVPRGTHVKGSIQYPRAFTGKDIVSTLHSIIQRGIAQDHGPQITTDRRAALLVARSLQTTLFFYEVEWGARVLQDGVEDVYMFMDDQEGPSDTPIERAELPTGVVTILTKCYVPSCDEGGCYAYGCPRKGMQQLPSIIDSPASAMREDWSKKVPSEVLASLSENEMNRQTIIHKLISKEEQYIDDLDIVETVFIRPLRFADPPIMTPLILEEFIDEVFGNILEIRETNRRLLEVLYVRQREQHPVIQSVGDIFLDAATEFRTVYPEYVGQHPLAEKRMKEELEHNTEFRLFIEKCSRQLAARPGGSPRLDLKHYLNRPAEHLQKYPVLLTAVYRETEESNPDGDYLREAIDAIQNLQSVAQLRTFQSAMGKGSTGRWEWHNLVSQDTIARFTREERKRQSVIFELIKGEMAYVRDLENIETMYVRPLRNAEPPIIPPKRLEQFLFDVFHNFSELRAHHKRLVESLHEIQREEHPQIRSITEKVFDAALNFREAYMEYIPNYPIAAYRIDDEMANNPAFKNFVNHTIRHPDAHRLDMKNFINRPIPRLLRYELLLKEILSETPSYMEDRETIPQVIDVIKALGRETEPGVAASKQKVELWKYNSNLVFKTGENVDLDLLNEQRSLIHTGKLVTTEGGTEELFVMLFDNYFVMSIAREKDGITKYHAYRRPIPLELLALIKFNDAPIQRSTSLLRSFWSNSNGDRQTDTASISSRAPEGVDTRALFPFTIRHNGRLGANGTYVLYAESSAARQEWKQKLEESKGLRKVVQDANKVFEIESLSVDTFLLPTMTIGPTSSVWQDGTLFTGKVTCSVPFNTPDGRGLVAIGCAEGVWIGYRHDSKSLRRVLHLKMVTQCAILEDFGLFIVLADKVLYAYHLEALVPTTPGSIHASQTPQRIHSKDVHFFSVGVLHGRTLLIYMKKRGNNDSIFYAIEPVSDKINEKPKARTGLLSNLNKNRTEWFRTYKEFSFPDAYDLIFLRARIAVLCAKGFMIMDLNDYRSVNIPQRDDPNYTYLTKRCDSCRPLGIFRSGEDEFLLCYDEMGIFVNRQGHPSRKGGIIEWEGTAERVALHAPYVLLFDQRFIEVRHLENGRLVQIIQGAEIRCVWDGRAVNEGSAIMAQDGTEEHMVQEPRVHAVMNLPEPSGPAGRPSRGIMQHVFELFPTIPLYLPGALSSPTTAPYFPVSYSPPRSPPLRSHYI</sequence>
<dbReference type="InterPro" id="IPR001180">
    <property type="entry name" value="CNH_dom"/>
</dbReference>
<reference evidence="7" key="1">
    <citation type="submission" date="2020-11" db="EMBL/GenBank/DDBJ databases">
        <authorList>
            <consortium name="DOE Joint Genome Institute"/>
            <person name="Ahrendt S."/>
            <person name="Riley R."/>
            <person name="Andreopoulos W."/>
            <person name="Labutti K."/>
            <person name="Pangilinan J."/>
            <person name="Ruiz-Duenas F.J."/>
            <person name="Barrasa J.M."/>
            <person name="Sanchez-Garcia M."/>
            <person name="Camarero S."/>
            <person name="Miyauchi S."/>
            <person name="Serrano A."/>
            <person name="Linde D."/>
            <person name="Babiker R."/>
            <person name="Drula E."/>
            <person name="Ayuso-Fernandez I."/>
            <person name="Pacheco R."/>
            <person name="Padilla G."/>
            <person name="Ferreira P."/>
            <person name="Barriuso J."/>
            <person name="Kellner H."/>
            <person name="Castanera R."/>
            <person name="Alfaro M."/>
            <person name="Ramirez L."/>
            <person name="Pisabarro A.G."/>
            <person name="Kuo A."/>
            <person name="Tritt A."/>
            <person name="Lipzen A."/>
            <person name="He G."/>
            <person name="Yan M."/>
            <person name="Ng V."/>
            <person name="Cullen D."/>
            <person name="Martin F."/>
            <person name="Rosso M.-N."/>
            <person name="Henrissat B."/>
            <person name="Hibbett D."/>
            <person name="Martinez A.T."/>
            <person name="Grigoriev I.V."/>
        </authorList>
    </citation>
    <scope>NUCLEOTIDE SEQUENCE</scope>
    <source>
        <strain evidence="7">CIRM-BRFM 674</strain>
    </source>
</reference>
<dbReference type="PROSITE" id="PS50010">
    <property type="entry name" value="DH_2"/>
    <property type="match status" value="2"/>
</dbReference>
<evidence type="ECO:0000256" key="2">
    <source>
        <dbReference type="ARBA" id="ARBA00022658"/>
    </source>
</evidence>
<dbReference type="InterPro" id="IPR011993">
    <property type="entry name" value="PH-like_dom_sf"/>
</dbReference>
<feature type="compositionally biased region" description="Polar residues" evidence="3">
    <location>
        <begin position="1"/>
        <end position="11"/>
    </location>
</feature>
<feature type="compositionally biased region" description="Pro residues" evidence="3">
    <location>
        <begin position="131"/>
        <end position="143"/>
    </location>
</feature>
<feature type="domain" description="DH" evidence="5">
    <location>
        <begin position="848"/>
        <end position="1039"/>
    </location>
</feature>
<dbReference type="InterPro" id="IPR000219">
    <property type="entry name" value="DH_dom"/>
</dbReference>
<keyword evidence="2" id="KW-0344">Guanine-nucleotide releasing factor</keyword>
<dbReference type="InterPro" id="IPR041675">
    <property type="entry name" value="PH_5"/>
</dbReference>
<feature type="compositionally biased region" description="Polar residues" evidence="3">
    <location>
        <begin position="178"/>
        <end position="189"/>
    </location>
</feature>
<accession>A0A9P5YQU0</accession>
<name>A0A9P5YQU0_9AGAR</name>
<feature type="region of interest" description="Disordered" evidence="3">
    <location>
        <begin position="1"/>
        <end position="235"/>
    </location>
</feature>
<dbReference type="InterPro" id="IPR035899">
    <property type="entry name" value="DBL_dom_sf"/>
</dbReference>
<dbReference type="Gene3D" id="2.30.29.30">
    <property type="entry name" value="Pleckstrin-homology domain (PH domain)/Phosphotyrosine-binding domain (PTB)"/>
    <property type="match status" value="1"/>
</dbReference>
<dbReference type="GO" id="GO:0005085">
    <property type="term" value="F:guanyl-nucleotide exchange factor activity"/>
    <property type="evidence" value="ECO:0007669"/>
    <property type="project" value="UniProtKB-KW"/>
</dbReference>
<keyword evidence="1" id="KW-0597">Phosphoprotein</keyword>
<evidence type="ECO:0000259" key="4">
    <source>
        <dbReference type="PROSITE" id="PS50003"/>
    </source>
</evidence>
<dbReference type="SMART" id="SM00036">
    <property type="entry name" value="CNH"/>
    <property type="match status" value="1"/>
</dbReference>
<feature type="domain" description="DH" evidence="5">
    <location>
        <begin position="618"/>
        <end position="807"/>
    </location>
</feature>
<organism evidence="7 8">
    <name type="scientific">Pholiota conissans</name>
    <dbReference type="NCBI Taxonomy" id="109636"/>
    <lineage>
        <taxon>Eukaryota</taxon>
        <taxon>Fungi</taxon>
        <taxon>Dikarya</taxon>
        <taxon>Basidiomycota</taxon>
        <taxon>Agaricomycotina</taxon>
        <taxon>Agaricomycetes</taxon>
        <taxon>Agaricomycetidae</taxon>
        <taxon>Agaricales</taxon>
        <taxon>Agaricineae</taxon>
        <taxon>Strophariaceae</taxon>
        <taxon>Pholiota</taxon>
    </lineage>
</organism>
<comment type="caution">
    <text evidence="7">The sequence shown here is derived from an EMBL/GenBank/DDBJ whole genome shotgun (WGS) entry which is preliminary data.</text>
</comment>
<dbReference type="OrthoDB" id="2272012at2759"/>
<feature type="compositionally biased region" description="Pro residues" evidence="3">
    <location>
        <begin position="108"/>
        <end position="123"/>
    </location>
</feature>
<dbReference type="InterPro" id="IPR001849">
    <property type="entry name" value="PH_domain"/>
</dbReference>
<dbReference type="PANTHER" id="PTHR46572:SF1">
    <property type="entry name" value="RHO1 GUANINE NUCLEOTIDE EXCHANGE FACTOR TUS1"/>
    <property type="match status" value="1"/>
</dbReference>